<name>A0AB34J3C9_PRYPA</name>
<evidence type="ECO:0000256" key="1">
    <source>
        <dbReference type="SAM" id="Phobius"/>
    </source>
</evidence>
<feature type="transmembrane region" description="Helical" evidence="1">
    <location>
        <begin position="157"/>
        <end position="180"/>
    </location>
</feature>
<sequence length="266" mass="28412">MRVLLPLVDVLFSIPAAFALSALLGLLTISATVYSLLRLRKRGAALSHTSNDSPVSTTCAVFMVKGYGVPLLVTLLYRDYDAVVAVCTGWAALAIGQTQSNSCMQHLQLTGSLDIAFVYLLLPCLCMPVFVVHGIGAAWLVHLCISFLWLHAEQASAAFFVGGAMWMCAVYCAAWLVGLLQPLQEIRVSEAFLLGVAIAVLYACPRNLRLCVIMAASAWSHNTRAVLASTVALFRSLSEKIGPLNASMTAAVVTECKDLSSDTASP</sequence>
<keyword evidence="1" id="KW-0812">Transmembrane</keyword>
<feature type="transmembrane region" description="Helical" evidence="1">
    <location>
        <begin position="117"/>
        <end position="150"/>
    </location>
</feature>
<dbReference type="EMBL" id="JBGBPQ010000014">
    <property type="protein sequence ID" value="KAL1511421.1"/>
    <property type="molecule type" value="Genomic_DNA"/>
</dbReference>
<keyword evidence="1" id="KW-1133">Transmembrane helix</keyword>
<feature type="transmembrane region" description="Helical" evidence="1">
    <location>
        <begin position="12"/>
        <end position="37"/>
    </location>
</feature>
<keyword evidence="1" id="KW-0472">Membrane</keyword>
<organism evidence="2 3">
    <name type="scientific">Prymnesium parvum</name>
    <name type="common">Toxic golden alga</name>
    <dbReference type="NCBI Taxonomy" id="97485"/>
    <lineage>
        <taxon>Eukaryota</taxon>
        <taxon>Haptista</taxon>
        <taxon>Haptophyta</taxon>
        <taxon>Prymnesiophyceae</taxon>
        <taxon>Prymnesiales</taxon>
        <taxon>Prymnesiaceae</taxon>
        <taxon>Prymnesium</taxon>
    </lineage>
</organism>
<evidence type="ECO:0000313" key="3">
    <source>
        <dbReference type="Proteomes" id="UP001515480"/>
    </source>
</evidence>
<accession>A0AB34J3C9</accession>
<dbReference type="AlphaFoldDB" id="A0AB34J3C9"/>
<proteinExistence type="predicted"/>
<keyword evidence="3" id="KW-1185">Reference proteome</keyword>
<reference evidence="2 3" key="1">
    <citation type="journal article" date="2024" name="Science">
        <title>Giant polyketide synthase enzymes in the biosynthesis of giant marine polyether toxins.</title>
        <authorList>
            <person name="Fallon T.R."/>
            <person name="Shende V.V."/>
            <person name="Wierzbicki I.H."/>
            <person name="Pendleton A.L."/>
            <person name="Watervoot N.F."/>
            <person name="Auber R.P."/>
            <person name="Gonzalez D.J."/>
            <person name="Wisecaver J.H."/>
            <person name="Moore B.S."/>
        </authorList>
    </citation>
    <scope>NUCLEOTIDE SEQUENCE [LARGE SCALE GENOMIC DNA]</scope>
    <source>
        <strain evidence="2 3">12B1</strain>
    </source>
</reference>
<comment type="caution">
    <text evidence="2">The sequence shown here is derived from an EMBL/GenBank/DDBJ whole genome shotgun (WGS) entry which is preliminary data.</text>
</comment>
<evidence type="ECO:0000313" key="2">
    <source>
        <dbReference type="EMBL" id="KAL1511421.1"/>
    </source>
</evidence>
<protein>
    <submittedName>
        <fullName evidence="2">Uncharacterized protein</fullName>
    </submittedName>
</protein>
<gene>
    <name evidence="2" type="ORF">AB1Y20_006221</name>
</gene>
<dbReference type="Proteomes" id="UP001515480">
    <property type="component" value="Unassembled WGS sequence"/>
</dbReference>